<dbReference type="FunFam" id="1.10.1200.10:FF:000005">
    <property type="entry name" value="Nonribosomal peptide synthetase 1"/>
    <property type="match status" value="1"/>
</dbReference>
<name>A0A9W3V9T3_BACTU</name>
<dbReference type="InterPro" id="IPR010060">
    <property type="entry name" value="NRPS_synth"/>
</dbReference>
<dbReference type="InterPro" id="IPR025110">
    <property type="entry name" value="AMP-bd_C"/>
</dbReference>
<dbReference type="Gene3D" id="3.30.300.30">
    <property type="match status" value="2"/>
</dbReference>
<dbReference type="GO" id="GO:0017000">
    <property type="term" value="P:antibiotic biosynthetic process"/>
    <property type="evidence" value="ECO:0007669"/>
    <property type="project" value="UniProtKB-KW"/>
</dbReference>
<protein>
    <submittedName>
        <fullName evidence="10">Amino acid adenylation domain-containing protein</fullName>
    </submittedName>
</protein>
<dbReference type="InterPro" id="IPR000873">
    <property type="entry name" value="AMP-dep_synth/lig_dom"/>
</dbReference>
<evidence type="ECO:0000256" key="3">
    <source>
        <dbReference type="ARBA" id="ARBA00022450"/>
    </source>
</evidence>
<keyword evidence="4" id="KW-0597">Phosphoprotein</keyword>
<accession>A0A9W3V9T3</accession>
<dbReference type="InterPro" id="IPR023213">
    <property type="entry name" value="CAT-like_dom_sf"/>
</dbReference>
<dbReference type="Pfam" id="PF13193">
    <property type="entry name" value="AMP-binding_C"/>
    <property type="match status" value="2"/>
</dbReference>
<evidence type="ECO:0000256" key="4">
    <source>
        <dbReference type="ARBA" id="ARBA00022553"/>
    </source>
</evidence>
<dbReference type="InterPro" id="IPR009081">
    <property type="entry name" value="PP-bd_ACP"/>
</dbReference>
<evidence type="ECO:0000259" key="9">
    <source>
        <dbReference type="PROSITE" id="PS50075"/>
    </source>
</evidence>
<feature type="domain" description="Carrier" evidence="9">
    <location>
        <begin position="761"/>
        <end position="836"/>
    </location>
</feature>
<dbReference type="GO" id="GO:0003824">
    <property type="term" value="F:catalytic activity"/>
    <property type="evidence" value="ECO:0007669"/>
    <property type="project" value="UniProtKB-KW"/>
</dbReference>
<dbReference type="InterPro" id="IPR036736">
    <property type="entry name" value="ACP-like_sf"/>
</dbReference>
<dbReference type="InterPro" id="IPR010071">
    <property type="entry name" value="AA_adenyl_dom"/>
</dbReference>
<evidence type="ECO:0000313" key="11">
    <source>
        <dbReference type="Proteomes" id="UP000269847"/>
    </source>
</evidence>
<dbReference type="SUPFAM" id="SSF56801">
    <property type="entry name" value="Acetyl-CoA synthetase-like"/>
    <property type="match status" value="2"/>
</dbReference>
<keyword evidence="3" id="KW-0596">Phosphopantetheine</keyword>
<keyword evidence="6" id="KW-0547">Nucleotide-binding</keyword>
<dbReference type="GO" id="GO:0044550">
    <property type="term" value="P:secondary metabolite biosynthetic process"/>
    <property type="evidence" value="ECO:0007669"/>
    <property type="project" value="UniProtKB-ARBA"/>
</dbReference>
<organism evidence="10 11">
    <name type="scientific">Bacillus thuringiensis</name>
    <dbReference type="NCBI Taxonomy" id="1428"/>
    <lineage>
        <taxon>Bacteria</taxon>
        <taxon>Bacillati</taxon>
        <taxon>Bacillota</taxon>
        <taxon>Bacilli</taxon>
        <taxon>Bacillales</taxon>
        <taxon>Bacillaceae</taxon>
        <taxon>Bacillus</taxon>
        <taxon>Bacillus cereus group</taxon>
    </lineage>
</organism>
<dbReference type="Gene3D" id="1.10.1200.10">
    <property type="entry name" value="ACP-like"/>
    <property type="match status" value="2"/>
</dbReference>
<feature type="domain" description="Carrier" evidence="9">
    <location>
        <begin position="1806"/>
        <end position="1880"/>
    </location>
</feature>
<sequence length="2350" mass="271404">MSNIGDKCESVVRRSGSYWKEYLQGKLSGWQLLSNYKKPLQYKYKEDSFLFDFNSVINQKINLHSKQQKYTTFQIMLTAYQILLYRYSKQNDFLIGISQGENKYLDIKLNKSLLPLRVTEIGQLTIRELLQKTQESVTDHLWYQEILRENLMRDNLFSDLENSFSKVYFTYSNNIQMLGDSYVINPINPPYLLFHISNIENNVKGRVSFNSNIFDQLQIRQMVAHFTKIVESILDNRDLLINDINILTEDEEHQILYEFNNTKKYYPSHKTLQQLFEEQAEKSPENIAVVYKEQYITYQELNERANQVAHILRNKGIEKEKVVAIMVERSAEMVVGVLGVLKAGGTYLPIDPKYPNERIEYMLSDSKSCIVLTQVHLAERLNCEQIILDSQKLDLLSGEFSNPEGITQPNDLAYVIYTSGSTGRPKGVMVEQHSVINLCFWAQNFFRISDKDISGQYVGFGFDPWALEVFPYILKGATLHIIPDEIRYDIYELNNYYEKNRISISALPTPVCEQFMELENNSLRALITGGDQLRKYKKNNYKLFNNYGPTEHTVVTTNGEVNELDGNISIGKPIDNTEVYILDEKESLQPIGIPGELCISGAGTARGYWNNKGLTQEKFVINPYKPGRLMYRTGDMARWLPDGNIQFMGRMDRQIKIRGYRIELDEIESYLLNYKGIEKATVTAKESEIGGKYLVAYIITDPSFEINQLKSEMRKYFPEYMIPTHFVKMDTFPLTVHGKIDRESLPEPDQEILELERNYEVANNALEKKLIEIWQEVLLIKKIGVQDDFFLLGGHSLTAMLLLSRIQKELGLKVSLKQLFAKPTIRSIANLMYESSNYNFENIQSVEERSYYVTSSAQKRIYTLSQYGNDNTTYNIPNVLNFQGELDVAKLEISLRTLINRHEILRTSFVTKDGEILQKVHDEVPFNIEMIPKDIDDQYEKTDFIRPFDLNQAPLMRVGLTELEQNRYIFMLDIHHIIADGVSIGIFMKELMELYYDNELPALKLQYKDYAEWQQEFTQSEAVQVQKEYWMNLFKDGVPVVELPTDYMRPSVQSFEGDSVFFDIDVTLTKQLKQICQKNGVTLYMALISIYQIWLSKYTGQEDVMVGTVTAGRHNADLYQVMGMFVNTLAIRGNPKGGQTFRQFLQETKENTLEAFENQEYQFEELIEELKIQRETSRNPLFDTVFVLENMDTLEFENEKLRVSLDTFNHQKSKFDLTLIGREYNSKLFFQWEFATQLYKKETIERYKKHFIQILKEILNNPDQKIADIKMITEIEHHKILNDFNNTKTEYPKEKTLTQLFEEQVKKTPENIAVVYKDQCLTYRELNARANELAYMLLEQGVTKNQIIGLVVERSVEMIVGILGILKAGGAYLPIDPQYPQERIMNILEDSKTEILLTTSNLENELADSLFASCGLQGKTIYLDEIIKEEVLEEKKNPGISKDSSSLAYVMYTSGSTGTPKGNLTMHYNVSRVVKDTNYVNIKADDQLLQIANYAFDGSTFDIYGALLNGAKLVLVDKEVIGDIEKLSEVIQKESITMMFVPTGLFHTIVDIRVDCFRGMHTVIVGGDKLSQKHVKQVVDVYGTKIINGYGPTESTVFATAAEANAFVGKVNEIPIGKPLSNTEIYILNHQLQLNPIGVIGEICIAGDGLVQGYLNRPELTKEKFIYHNNLQKRLYRTGDLGRWLPDGNIEYCGRMDQQVKIRGYRVELGEIEARLLNVEEIQDVAVVVEELNEGDKNLIAYTVADTVLNIFELRNKLMQSLPVYMMPSQIIQIKAIPLNSNGKVDKVALLNHEIRDKEESFNIELPQNSMEEMLLGIFKKVLNIDQLGVNELFFHIGGDSIKAIQVSSRLNQLGYYLDVKHLLSNLNIRQLSAYVTQKKQKYNNEIISGSVPCTPIQKWFFEKRFEEVEHFNQSYILHAPEGFEVNIINEIFSKIVAHHDALRIILKDGNLYNRGMENPLFELEVLQIADGVNRQEKIENECNRIQRNISLEDGPLLKLGLFQTGEGDYLLIVVHHLVVDGVSWRILFEDFSTLYSQAINGEKMQLPNKTDSYQTWAKQLEEYAQSDEIGREISYWEELSKVDVPALINKKALSGEYFMKDYDKTSLYFTAEETINLIKYANRTYNTSINDLLISALGLTIHEWNSNETICIGVEGHGRENILDDIDITRTVGWFTTIYPLVLQMKNVNEIGDYIKKVKETIRKVPNKGIGYFLLKYLRLTDKEGFIDNLSPEIGFNFMGDFELENMEDFDMLSKMKGQEVSSNYPLDFSLNLEGGIMNKHLYMDFYYNRNLFEKHTIERMAERYKSYLLQVIEHCVNKEDFELTPSDFTSCDLDFDTLNEVFNIIENL</sequence>
<dbReference type="FunFam" id="3.30.300.30:FF:000010">
    <property type="entry name" value="Enterobactin synthetase component F"/>
    <property type="match status" value="1"/>
</dbReference>
<dbReference type="RefSeq" id="WP_129542607.1">
    <property type="nucleotide sequence ID" value="NZ_CP032608.1"/>
</dbReference>
<dbReference type="GO" id="GO:0008610">
    <property type="term" value="P:lipid biosynthetic process"/>
    <property type="evidence" value="ECO:0007669"/>
    <property type="project" value="UniProtKB-ARBA"/>
</dbReference>
<dbReference type="PROSITE" id="PS50075">
    <property type="entry name" value="CARRIER"/>
    <property type="match status" value="2"/>
</dbReference>
<dbReference type="GO" id="GO:0005829">
    <property type="term" value="C:cytosol"/>
    <property type="evidence" value="ECO:0007669"/>
    <property type="project" value="TreeGrafter"/>
</dbReference>
<dbReference type="CDD" id="cd19534">
    <property type="entry name" value="E_NRPS"/>
    <property type="match status" value="1"/>
</dbReference>
<comment type="similarity">
    <text evidence="2">Belongs to the ATP-dependent AMP-binding enzyme family.</text>
</comment>
<dbReference type="PANTHER" id="PTHR45527:SF14">
    <property type="entry name" value="PLIPASTATIN SYNTHASE SUBUNIT B"/>
    <property type="match status" value="1"/>
</dbReference>
<dbReference type="CDD" id="cd12117">
    <property type="entry name" value="A_NRPS_Srf_like"/>
    <property type="match status" value="1"/>
</dbReference>
<evidence type="ECO:0000256" key="6">
    <source>
        <dbReference type="ARBA" id="ARBA00022741"/>
    </source>
</evidence>
<evidence type="ECO:0000256" key="7">
    <source>
        <dbReference type="ARBA" id="ARBA00022840"/>
    </source>
</evidence>
<dbReference type="InterPro" id="IPR001242">
    <property type="entry name" value="Condensation_dom"/>
</dbReference>
<keyword evidence="8" id="KW-0045">Antibiotic biosynthesis</keyword>
<dbReference type="FunFam" id="2.30.38.10:FF:000001">
    <property type="entry name" value="Non-ribosomal peptide synthetase PvdI"/>
    <property type="match status" value="2"/>
</dbReference>
<dbReference type="EMBL" id="CP032608">
    <property type="protein sequence ID" value="AYF81300.1"/>
    <property type="molecule type" value="Genomic_DNA"/>
</dbReference>
<dbReference type="SUPFAM" id="SSF47336">
    <property type="entry name" value="ACP-like"/>
    <property type="match status" value="2"/>
</dbReference>
<evidence type="ECO:0000256" key="8">
    <source>
        <dbReference type="ARBA" id="ARBA00023194"/>
    </source>
</evidence>
<dbReference type="PROSITE" id="PS00455">
    <property type="entry name" value="AMP_BINDING"/>
    <property type="match status" value="2"/>
</dbReference>
<reference evidence="10 11" key="1">
    <citation type="submission" date="2018-09" db="EMBL/GenBank/DDBJ databases">
        <title>Complete genome of Bacillus thuringiensis strain QZL38.</title>
        <authorList>
            <person name="Song F."/>
        </authorList>
    </citation>
    <scope>NUCLEOTIDE SEQUENCE [LARGE SCALE GENOMIC DNA]</scope>
    <source>
        <strain evidence="10 11">QZL38</strain>
    </source>
</reference>
<dbReference type="NCBIfam" id="TIGR01720">
    <property type="entry name" value="NRPS-para261"/>
    <property type="match status" value="1"/>
</dbReference>
<dbReference type="PANTHER" id="PTHR45527">
    <property type="entry name" value="NONRIBOSOMAL PEPTIDE SYNTHETASE"/>
    <property type="match status" value="1"/>
</dbReference>
<dbReference type="Gene3D" id="3.30.559.30">
    <property type="entry name" value="Nonribosomal peptide synthetase, condensation domain"/>
    <property type="match status" value="3"/>
</dbReference>
<dbReference type="NCBIfam" id="NF003417">
    <property type="entry name" value="PRK04813.1"/>
    <property type="match status" value="2"/>
</dbReference>
<evidence type="ECO:0000256" key="1">
    <source>
        <dbReference type="ARBA" id="ARBA00001957"/>
    </source>
</evidence>
<dbReference type="CDD" id="cd19531">
    <property type="entry name" value="LCL_NRPS-like"/>
    <property type="match status" value="1"/>
</dbReference>
<dbReference type="InterPro" id="IPR006162">
    <property type="entry name" value="Ppantetheine_attach_site"/>
</dbReference>
<dbReference type="Pfam" id="PF00501">
    <property type="entry name" value="AMP-binding"/>
    <property type="match status" value="2"/>
</dbReference>
<dbReference type="InterPro" id="IPR045851">
    <property type="entry name" value="AMP-bd_C_sf"/>
</dbReference>
<gene>
    <name evidence="10" type="ORF">D7J84_08795</name>
</gene>
<dbReference type="Gene3D" id="3.30.559.10">
    <property type="entry name" value="Chloramphenicol acetyltransferase-like domain"/>
    <property type="match status" value="2"/>
</dbReference>
<dbReference type="Pfam" id="PF00668">
    <property type="entry name" value="Condensation"/>
    <property type="match status" value="3"/>
</dbReference>
<dbReference type="InterPro" id="IPR020845">
    <property type="entry name" value="AMP-binding_CS"/>
</dbReference>
<dbReference type="NCBIfam" id="TIGR01733">
    <property type="entry name" value="AA-adenyl-dom"/>
    <property type="match status" value="2"/>
</dbReference>
<comment type="cofactor">
    <cofactor evidence="1">
        <name>pantetheine 4'-phosphate</name>
        <dbReference type="ChEBI" id="CHEBI:47942"/>
    </cofactor>
</comment>
<dbReference type="Gene3D" id="3.40.50.980">
    <property type="match status" value="4"/>
</dbReference>
<dbReference type="PROSITE" id="PS00012">
    <property type="entry name" value="PHOSPHOPANTETHEINE"/>
    <property type="match status" value="2"/>
</dbReference>
<dbReference type="GO" id="GO:0043041">
    <property type="term" value="P:amino acid activation for nonribosomal peptide biosynthetic process"/>
    <property type="evidence" value="ECO:0007669"/>
    <property type="project" value="TreeGrafter"/>
</dbReference>
<dbReference type="Gene3D" id="2.30.38.10">
    <property type="entry name" value="Luciferase, Domain 3"/>
    <property type="match status" value="2"/>
</dbReference>
<keyword evidence="7" id="KW-0067">ATP-binding</keyword>
<evidence type="ECO:0000256" key="5">
    <source>
        <dbReference type="ARBA" id="ARBA00022737"/>
    </source>
</evidence>
<dbReference type="FunFam" id="3.40.50.980:FF:000001">
    <property type="entry name" value="Non-ribosomal peptide synthetase"/>
    <property type="match status" value="2"/>
</dbReference>
<dbReference type="Pfam" id="PF00550">
    <property type="entry name" value="PP-binding"/>
    <property type="match status" value="2"/>
</dbReference>
<dbReference type="FunFam" id="3.40.50.12780:FF:000012">
    <property type="entry name" value="Non-ribosomal peptide synthetase"/>
    <property type="match status" value="1"/>
</dbReference>
<evidence type="ECO:0000313" key="10">
    <source>
        <dbReference type="EMBL" id="AYF81300.1"/>
    </source>
</evidence>
<dbReference type="Proteomes" id="UP000269847">
    <property type="component" value="Chromosome"/>
</dbReference>
<proteinExistence type="inferred from homology"/>
<keyword evidence="5" id="KW-0677">Repeat</keyword>
<dbReference type="SUPFAM" id="SSF52777">
    <property type="entry name" value="CoA-dependent acyltransferases"/>
    <property type="match status" value="5"/>
</dbReference>
<dbReference type="GO" id="GO:0005524">
    <property type="term" value="F:ATP binding"/>
    <property type="evidence" value="ECO:0007669"/>
    <property type="project" value="UniProtKB-KW"/>
</dbReference>
<evidence type="ECO:0000256" key="2">
    <source>
        <dbReference type="ARBA" id="ARBA00006432"/>
    </source>
</evidence>
<dbReference type="GO" id="GO:0031177">
    <property type="term" value="F:phosphopantetheine binding"/>
    <property type="evidence" value="ECO:0007669"/>
    <property type="project" value="TreeGrafter"/>
</dbReference>